<dbReference type="InterPro" id="IPR017884">
    <property type="entry name" value="SANT_dom"/>
</dbReference>
<evidence type="ECO:0000256" key="2">
    <source>
        <dbReference type="ARBA" id="ARBA00023015"/>
    </source>
</evidence>
<protein>
    <submittedName>
        <fullName evidence="10">Transcription factor</fullName>
    </submittedName>
</protein>
<dbReference type="InterPro" id="IPR052245">
    <property type="entry name" value="Plant_Stress_Dev_TF"/>
</dbReference>
<dbReference type="GO" id="GO:0009744">
    <property type="term" value="P:response to sucrose"/>
    <property type="evidence" value="ECO:0007669"/>
    <property type="project" value="UniProtKB-ARBA"/>
</dbReference>
<evidence type="ECO:0000313" key="11">
    <source>
        <dbReference type="Proteomes" id="UP001140949"/>
    </source>
</evidence>
<evidence type="ECO:0000313" key="10">
    <source>
        <dbReference type="EMBL" id="KAJ6791252.1"/>
    </source>
</evidence>
<name>A0AAX6DHI1_IRIPA</name>
<keyword evidence="2" id="KW-0805">Transcription regulation</keyword>
<feature type="region of interest" description="Disordered" evidence="6">
    <location>
        <begin position="19"/>
        <end position="103"/>
    </location>
</feature>
<evidence type="ECO:0000256" key="1">
    <source>
        <dbReference type="ARBA" id="ARBA00004123"/>
    </source>
</evidence>
<evidence type="ECO:0000259" key="8">
    <source>
        <dbReference type="PROSITE" id="PS51293"/>
    </source>
</evidence>
<dbReference type="GO" id="GO:0003677">
    <property type="term" value="F:DNA binding"/>
    <property type="evidence" value="ECO:0007669"/>
    <property type="project" value="UniProtKB-KW"/>
</dbReference>
<reference evidence="10" key="1">
    <citation type="journal article" date="2023" name="GigaByte">
        <title>Genome assembly of the bearded iris, Iris pallida Lam.</title>
        <authorList>
            <person name="Bruccoleri R.E."/>
            <person name="Oakeley E.J."/>
            <person name="Faust A.M.E."/>
            <person name="Altorfer M."/>
            <person name="Dessus-Babus S."/>
            <person name="Burckhardt D."/>
            <person name="Oertli M."/>
            <person name="Naumann U."/>
            <person name="Petersen F."/>
            <person name="Wong J."/>
        </authorList>
    </citation>
    <scope>NUCLEOTIDE SEQUENCE</scope>
    <source>
        <strain evidence="10">GSM-AAB239-AS_SAM_17_03QT</strain>
    </source>
</reference>
<accession>A0AAX6DHI1</accession>
<gene>
    <name evidence="10" type="ORF">M6B38_243860</name>
</gene>
<dbReference type="Gene3D" id="1.10.10.60">
    <property type="entry name" value="Homeodomain-like"/>
    <property type="match status" value="1"/>
</dbReference>
<dbReference type="AlphaFoldDB" id="A0AAX6DHI1"/>
<dbReference type="PANTHER" id="PTHR44191:SF61">
    <property type="entry name" value="OS08G0151000 PROTEIN"/>
    <property type="match status" value="1"/>
</dbReference>
<evidence type="ECO:0000256" key="4">
    <source>
        <dbReference type="ARBA" id="ARBA00023163"/>
    </source>
</evidence>
<evidence type="ECO:0000259" key="7">
    <source>
        <dbReference type="PROSITE" id="PS50090"/>
    </source>
</evidence>
<keyword evidence="5" id="KW-0539">Nucleus</keyword>
<dbReference type="CDD" id="cd00167">
    <property type="entry name" value="SANT"/>
    <property type="match status" value="1"/>
</dbReference>
<keyword evidence="3" id="KW-0238">DNA-binding</keyword>
<dbReference type="InterPro" id="IPR006447">
    <property type="entry name" value="Myb_dom_plants"/>
</dbReference>
<feature type="domain" description="Myb-like" evidence="7">
    <location>
        <begin position="94"/>
        <end position="146"/>
    </location>
</feature>
<dbReference type="GO" id="GO:0009739">
    <property type="term" value="P:response to gibberellin"/>
    <property type="evidence" value="ECO:0007669"/>
    <property type="project" value="TreeGrafter"/>
</dbReference>
<dbReference type="NCBIfam" id="TIGR01557">
    <property type="entry name" value="myb_SHAQKYF"/>
    <property type="match status" value="1"/>
</dbReference>
<evidence type="ECO:0000256" key="3">
    <source>
        <dbReference type="ARBA" id="ARBA00023125"/>
    </source>
</evidence>
<dbReference type="EMBL" id="JANAVB010044420">
    <property type="protein sequence ID" value="KAJ6791252.1"/>
    <property type="molecule type" value="Genomic_DNA"/>
</dbReference>
<dbReference type="InterPro" id="IPR009057">
    <property type="entry name" value="Homeodomain-like_sf"/>
</dbReference>
<evidence type="ECO:0000259" key="9">
    <source>
        <dbReference type="PROSITE" id="PS51294"/>
    </source>
</evidence>
<evidence type="ECO:0000256" key="5">
    <source>
        <dbReference type="ARBA" id="ARBA00023242"/>
    </source>
</evidence>
<dbReference type="Pfam" id="PF00249">
    <property type="entry name" value="Myb_DNA-binding"/>
    <property type="match status" value="1"/>
</dbReference>
<organism evidence="10 11">
    <name type="scientific">Iris pallida</name>
    <name type="common">Sweet iris</name>
    <dbReference type="NCBI Taxonomy" id="29817"/>
    <lineage>
        <taxon>Eukaryota</taxon>
        <taxon>Viridiplantae</taxon>
        <taxon>Streptophyta</taxon>
        <taxon>Embryophyta</taxon>
        <taxon>Tracheophyta</taxon>
        <taxon>Spermatophyta</taxon>
        <taxon>Magnoliopsida</taxon>
        <taxon>Liliopsida</taxon>
        <taxon>Asparagales</taxon>
        <taxon>Iridaceae</taxon>
        <taxon>Iridoideae</taxon>
        <taxon>Irideae</taxon>
        <taxon>Iris</taxon>
    </lineage>
</organism>
<keyword evidence="4" id="KW-0804">Transcription</keyword>
<dbReference type="GO" id="GO:0005634">
    <property type="term" value="C:nucleus"/>
    <property type="evidence" value="ECO:0007669"/>
    <property type="project" value="UniProtKB-SubCell"/>
</dbReference>
<dbReference type="GO" id="GO:0006355">
    <property type="term" value="P:regulation of DNA-templated transcription"/>
    <property type="evidence" value="ECO:0007669"/>
    <property type="project" value="UniProtKB-ARBA"/>
</dbReference>
<feature type="domain" description="HTH myb-type" evidence="9">
    <location>
        <begin position="94"/>
        <end position="150"/>
    </location>
</feature>
<dbReference type="PROSITE" id="PS51294">
    <property type="entry name" value="HTH_MYB"/>
    <property type="match status" value="1"/>
</dbReference>
<dbReference type="PROSITE" id="PS51293">
    <property type="entry name" value="SANT"/>
    <property type="match status" value="1"/>
</dbReference>
<dbReference type="InterPro" id="IPR017930">
    <property type="entry name" value="Myb_dom"/>
</dbReference>
<feature type="compositionally biased region" description="Basic and acidic residues" evidence="6">
    <location>
        <begin position="92"/>
        <end position="103"/>
    </location>
</feature>
<dbReference type="PANTHER" id="PTHR44191">
    <property type="entry name" value="TRANSCRIPTION FACTOR KUA1"/>
    <property type="match status" value="1"/>
</dbReference>
<comment type="caution">
    <text evidence="10">The sequence shown here is derived from an EMBL/GenBank/DDBJ whole genome shotgun (WGS) entry which is preliminary data.</text>
</comment>
<reference evidence="10" key="2">
    <citation type="submission" date="2023-04" db="EMBL/GenBank/DDBJ databases">
        <authorList>
            <person name="Bruccoleri R.E."/>
            <person name="Oakeley E.J."/>
            <person name="Faust A.-M."/>
            <person name="Dessus-Babus S."/>
            <person name="Altorfer M."/>
            <person name="Burckhardt D."/>
            <person name="Oertli M."/>
            <person name="Naumann U."/>
            <person name="Petersen F."/>
            <person name="Wong J."/>
        </authorList>
    </citation>
    <scope>NUCLEOTIDE SEQUENCE</scope>
    <source>
        <strain evidence="10">GSM-AAB239-AS_SAM_17_03QT</strain>
        <tissue evidence="10">Leaf</tissue>
    </source>
</reference>
<dbReference type="GO" id="GO:0009723">
    <property type="term" value="P:response to ethylene"/>
    <property type="evidence" value="ECO:0007669"/>
    <property type="project" value="TreeGrafter"/>
</dbReference>
<dbReference type="PROSITE" id="PS50090">
    <property type="entry name" value="MYB_LIKE"/>
    <property type="match status" value="1"/>
</dbReference>
<feature type="compositionally biased region" description="Acidic residues" evidence="6">
    <location>
        <begin position="35"/>
        <end position="45"/>
    </location>
</feature>
<dbReference type="Proteomes" id="UP001140949">
    <property type="component" value="Unassembled WGS sequence"/>
</dbReference>
<dbReference type="InterPro" id="IPR001005">
    <property type="entry name" value="SANT/Myb"/>
</dbReference>
<dbReference type="SUPFAM" id="SSF46689">
    <property type="entry name" value="Homeodomain-like"/>
    <property type="match status" value="1"/>
</dbReference>
<proteinExistence type="predicted"/>
<evidence type="ECO:0000256" key="6">
    <source>
        <dbReference type="SAM" id="MobiDB-lite"/>
    </source>
</evidence>
<feature type="domain" description="SANT" evidence="8">
    <location>
        <begin position="97"/>
        <end position="150"/>
    </location>
</feature>
<keyword evidence="11" id="KW-1185">Reference proteome</keyword>
<sequence length="317" mass="34111">MGPSSPLPSEKGVKLFGVTLIVGGGGGGGGADDRREEEEEEELEEEVMRKSFSMGNLASAASPGGGANAAATEHEHGYSSDGGLLQNRSRRGPQERKRGVPWTEEEHRTFLAGLEKLGKGDWRGISKNFVTTRTPTQVASHAQKYFLRQTNPHKKKRRSSLFDVVINDNATSAPRPTPPETPMNLSSKKMDGEVEEFNPPLSQEKYLVCTAISPLGNQVVPAGAETSQILTMATNSNNYPNLNNVSLVTESARVNQIYPIFYPSPSALTLAPDFLKLSLPDSPKTPTKPPSTESGDLELSIAPPRPQPLPAGAIRVT</sequence>
<feature type="region of interest" description="Disordered" evidence="6">
    <location>
        <begin position="280"/>
        <end position="317"/>
    </location>
</feature>
<comment type="subcellular location">
    <subcellularLocation>
        <location evidence="1">Nucleus</location>
    </subcellularLocation>
</comment>
<dbReference type="FunFam" id="1.10.10.60:FF:000009">
    <property type="entry name" value="transcription factor MYB1R1"/>
    <property type="match status" value="1"/>
</dbReference>
<dbReference type="SMART" id="SM00717">
    <property type="entry name" value="SANT"/>
    <property type="match status" value="1"/>
</dbReference>